<reference evidence="4" key="1">
    <citation type="submission" date="2014-07" db="EMBL/GenBank/DDBJ databases">
        <authorList>
            <person name="Urmite Genomes Urmite Genomes"/>
        </authorList>
    </citation>
    <scope>NUCLEOTIDE SEQUENCE</scope>
    <source>
        <strain evidence="4">13S34_air</strain>
    </source>
</reference>
<dbReference type="PANTHER" id="PTHR43877">
    <property type="entry name" value="AMINOALKYLPHOSPHONATE N-ACETYLTRANSFERASE-RELATED-RELATED"/>
    <property type="match status" value="1"/>
</dbReference>
<dbReference type="CDD" id="cd04301">
    <property type="entry name" value="NAT_SF"/>
    <property type="match status" value="1"/>
</dbReference>
<dbReference type="SUPFAM" id="SSF55729">
    <property type="entry name" value="Acyl-CoA N-acyltransferases (Nat)"/>
    <property type="match status" value="1"/>
</dbReference>
<dbReference type="InterPro" id="IPR000182">
    <property type="entry name" value="GNAT_dom"/>
</dbReference>
<dbReference type="PATRIC" id="fig|1461583.4.peg.2191"/>
<dbReference type="InterPro" id="IPR050832">
    <property type="entry name" value="Bact_Acetyltransf"/>
</dbReference>
<feature type="domain" description="N-acetyltransferase" evidence="3">
    <location>
        <begin position="1"/>
        <end position="147"/>
    </location>
</feature>
<proteinExistence type="predicted"/>
<dbReference type="InterPro" id="IPR016181">
    <property type="entry name" value="Acyl_CoA_acyltransferase"/>
</dbReference>
<keyword evidence="2" id="KW-0012">Acyltransferase</keyword>
<dbReference type="EMBL" id="LN483076">
    <property type="protein sequence ID" value="CEA05044.1"/>
    <property type="molecule type" value="Genomic_DNA"/>
</dbReference>
<dbReference type="PROSITE" id="PS51186">
    <property type="entry name" value="GNAT"/>
    <property type="match status" value="1"/>
</dbReference>
<dbReference type="HOGENOM" id="CLU_117133_0_0_9"/>
<evidence type="ECO:0000259" key="3">
    <source>
        <dbReference type="PROSITE" id="PS51186"/>
    </source>
</evidence>
<evidence type="ECO:0000256" key="2">
    <source>
        <dbReference type="ARBA" id="ARBA00023315"/>
    </source>
</evidence>
<organism evidence="4">
    <name type="scientific">Metalysinibacillus saudimassiliensis</name>
    <dbReference type="NCBI Taxonomy" id="1461583"/>
    <lineage>
        <taxon>Bacteria</taxon>
        <taxon>Bacillati</taxon>
        <taxon>Bacillota</taxon>
        <taxon>Bacilli</taxon>
        <taxon>Bacillales</taxon>
        <taxon>Caryophanaceae</taxon>
        <taxon>Metalysinibacillus</taxon>
    </lineage>
</organism>
<evidence type="ECO:0000313" key="4">
    <source>
        <dbReference type="EMBL" id="CEA05044.1"/>
    </source>
</evidence>
<dbReference type="AlphaFoldDB" id="A0A078MFG6"/>
<sequence>MRIIETTDAALVYTLMQQAFEEYAKDVVPSSALQEQLTTVEAAQARGERALVAYKGDGAVGMVRFTEGEYIDFYRLSVPPRYRRQGVAKALVRALLRYNKPLVCKVRKKETRNMALYQALGFNITAEYSVNHGAGELTIVRMERPCVIVNG</sequence>
<dbReference type="Gene3D" id="3.40.630.30">
    <property type="match status" value="1"/>
</dbReference>
<name>A0A078MFG6_9BACL</name>
<protein>
    <submittedName>
        <fullName evidence="4">Acetyltransferase (GNAT) family protein</fullName>
    </submittedName>
</protein>
<accession>A0A078MFG6</accession>
<dbReference type="Pfam" id="PF13508">
    <property type="entry name" value="Acetyltransf_7"/>
    <property type="match status" value="1"/>
</dbReference>
<dbReference type="GO" id="GO:0016747">
    <property type="term" value="F:acyltransferase activity, transferring groups other than amino-acyl groups"/>
    <property type="evidence" value="ECO:0007669"/>
    <property type="project" value="InterPro"/>
</dbReference>
<evidence type="ECO:0000256" key="1">
    <source>
        <dbReference type="ARBA" id="ARBA00022679"/>
    </source>
</evidence>
<keyword evidence="1 4" id="KW-0808">Transferase</keyword>
<gene>
    <name evidence="4" type="ORF">BN1050_02274</name>
</gene>